<proteinExistence type="predicted"/>
<keyword evidence="2" id="KW-1185">Reference proteome</keyword>
<gene>
    <name evidence="1" type="ORF">K0M31_013512</name>
</gene>
<accession>A0AA40FI66</accession>
<dbReference type="Proteomes" id="UP001177670">
    <property type="component" value="Unassembled WGS sequence"/>
</dbReference>
<sequence length="73" mass="8144">QDEFLYTCLHQIEGTTATDKLFSPPYVHDAIDNFAITRTTNSRIFKCQEIPSGDEKFRGGKKHNSVGAAGKIQ</sequence>
<organism evidence="1 2">
    <name type="scientific">Melipona bicolor</name>
    <dbReference type="NCBI Taxonomy" id="60889"/>
    <lineage>
        <taxon>Eukaryota</taxon>
        <taxon>Metazoa</taxon>
        <taxon>Ecdysozoa</taxon>
        <taxon>Arthropoda</taxon>
        <taxon>Hexapoda</taxon>
        <taxon>Insecta</taxon>
        <taxon>Pterygota</taxon>
        <taxon>Neoptera</taxon>
        <taxon>Endopterygota</taxon>
        <taxon>Hymenoptera</taxon>
        <taxon>Apocrita</taxon>
        <taxon>Aculeata</taxon>
        <taxon>Apoidea</taxon>
        <taxon>Anthophila</taxon>
        <taxon>Apidae</taxon>
        <taxon>Melipona</taxon>
    </lineage>
</organism>
<evidence type="ECO:0000313" key="2">
    <source>
        <dbReference type="Proteomes" id="UP001177670"/>
    </source>
</evidence>
<reference evidence="1" key="1">
    <citation type="submission" date="2021-10" db="EMBL/GenBank/DDBJ databases">
        <title>Melipona bicolor Genome sequencing and assembly.</title>
        <authorList>
            <person name="Araujo N.S."/>
            <person name="Arias M.C."/>
        </authorList>
    </citation>
    <scope>NUCLEOTIDE SEQUENCE</scope>
    <source>
        <strain evidence="1">USP_2M_L1-L4_2017</strain>
        <tissue evidence="1">Whole body</tissue>
    </source>
</reference>
<comment type="caution">
    <text evidence="1">The sequence shown here is derived from an EMBL/GenBank/DDBJ whole genome shotgun (WGS) entry which is preliminary data.</text>
</comment>
<feature type="non-terminal residue" evidence="1">
    <location>
        <position position="1"/>
    </location>
</feature>
<evidence type="ECO:0000313" key="1">
    <source>
        <dbReference type="EMBL" id="KAK1119326.1"/>
    </source>
</evidence>
<dbReference type="AlphaFoldDB" id="A0AA40FI66"/>
<name>A0AA40FI66_9HYME</name>
<protein>
    <submittedName>
        <fullName evidence="1">Uncharacterized protein</fullName>
    </submittedName>
</protein>
<dbReference type="EMBL" id="JAHYIQ010000037">
    <property type="protein sequence ID" value="KAK1119326.1"/>
    <property type="molecule type" value="Genomic_DNA"/>
</dbReference>